<dbReference type="Proteomes" id="UP000298030">
    <property type="component" value="Unassembled WGS sequence"/>
</dbReference>
<reference evidence="1 2" key="1">
    <citation type="journal article" date="2019" name="Nat. Ecol. Evol.">
        <title>Megaphylogeny resolves global patterns of mushroom evolution.</title>
        <authorList>
            <person name="Varga T."/>
            <person name="Krizsan K."/>
            <person name="Foldi C."/>
            <person name="Dima B."/>
            <person name="Sanchez-Garcia M."/>
            <person name="Sanchez-Ramirez S."/>
            <person name="Szollosi G.J."/>
            <person name="Szarkandi J.G."/>
            <person name="Papp V."/>
            <person name="Albert L."/>
            <person name="Andreopoulos W."/>
            <person name="Angelini C."/>
            <person name="Antonin V."/>
            <person name="Barry K.W."/>
            <person name="Bougher N.L."/>
            <person name="Buchanan P."/>
            <person name="Buyck B."/>
            <person name="Bense V."/>
            <person name="Catcheside P."/>
            <person name="Chovatia M."/>
            <person name="Cooper J."/>
            <person name="Damon W."/>
            <person name="Desjardin D."/>
            <person name="Finy P."/>
            <person name="Geml J."/>
            <person name="Haridas S."/>
            <person name="Hughes K."/>
            <person name="Justo A."/>
            <person name="Karasinski D."/>
            <person name="Kautmanova I."/>
            <person name="Kiss B."/>
            <person name="Kocsube S."/>
            <person name="Kotiranta H."/>
            <person name="LaButti K.M."/>
            <person name="Lechner B.E."/>
            <person name="Liimatainen K."/>
            <person name="Lipzen A."/>
            <person name="Lukacs Z."/>
            <person name="Mihaltcheva S."/>
            <person name="Morgado L.N."/>
            <person name="Niskanen T."/>
            <person name="Noordeloos M.E."/>
            <person name="Ohm R.A."/>
            <person name="Ortiz-Santana B."/>
            <person name="Ovrebo C."/>
            <person name="Racz N."/>
            <person name="Riley R."/>
            <person name="Savchenko A."/>
            <person name="Shiryaev A."/>
            <person name="Soop K."/>
            <person name="Spirin V."/>
            <person name="Szebenyi C."/>
            <person name="Tomsovsky M."/>
            <person name="Tulloss R.E."/>
            <person name="Uehling J."/>
            <person name="Grigoriev I.V."/>
            <person name="Vagvolgyi C."/>
            <person name="Papp T."/>
            <person name="Martin F.M."/>
            <person name="Miettinen O."/>
            <person name="Hibbett D.S."/>
            <person name="Nagy L.G."/>
        </authorList>
    </citation>
    <scope>NUCLEOTIDE SEQUENCE [LARGE SCALE GENOMIC DNA]</scope>
    <source>
        <strain evidence="1 2">FP101781</strain>
    </source>
</reference>
<dbReference type="EMBL" id="QPFP01000077">
    <property type="protein sequence ID" value="TEB23517.1"/>
    <property type="molecule type" value="Genomic_DNA"/>
</dbReference>
<sequence>MDPLPTEIITEIAMAVHQSDRKYMYRCAMVSRTFQAIFEPLIYSSFVFIDGEVKYEIAQLKTDIRPTSLLLQCLTTRPDLRNHAQCFVLVLGSGANDDKIAGILNLLPNISRFDLWGGKGNEYWTGLSVATKTAITTACQRSSLRSLCLTGFLALPSSLLRTSNRIYNLSVSSVPLFTEGEPHREVVHNFRAELEPSIPTSHFSSLCGIECAYAPTIARHRWLETAIESSSASGSLRKLALAATVAPIFEQAVVRLLFGRPIDLSRATNLSIWHMRGVALGVRCTELEHARGTFEQFCQFIHATFATIPANGALEILASSLSPTALIVCSVKQRSGISLPGGSSAMQLGRGSLDEAQSFEGCHSNTSSIRFRRNTNLRRY</sequence>
<dbReference type="AlphaFoldDB" id="A0A4Y7SNS0"/>
<proteinExistence type="predicted"/>
<evidence type="ECO:0008006" key="3">
    <source>
        <dbReference type="Google" id="ProtNLM"/>
    </source>
</evidence>
<evidence type="ECO:0000313" key="2">
    <source>
        <dbReference type="Proteomes" id="UP000298030"/>
    </source>
</evidence>
<dbReference type="OrthoDB" id="4802432at2759"/>
<protein>
    <recommendedName>
        <fullName evidence="3">F-box domain-containing protein</fullName>
    </recommendedName>
</protein>
<keyword evidence="2" id="KW-1185">Reference proteome</keyword>
<organism evidence="1 2">
    <name type="scientific">Coprinellus micaceus</name>
    <name type="common">Glistening ink-cap mushroom</name>
    <name type="synonym">Coprinus micaceus</name>
    <dbReference type="NCBI Taxonomy" id="71717"/>
    <lineage>
        <taxon>Eukaryota</taxon>
        <taxon>Fungi</taxon>
        <taxon>Dikarya</taxon>
        <taxon>Basidiomycota</taxon>
        <taxon>Agaricomycotina</taxon>
        <taxon>Agaricomycetes</taxon>
        <taxon>Agaricomycetidae</taxon>
        <taxon>Agaricales</taxon>
        <taxon>Agaricineae</taxon>
        <taxon>Psathyrellaceae</taxon>
        <taxon>Coprinellus</taxon>
    </lineage>
</organism>
<name>A0A4Y7SNS0_COPMI</name>
<accession>A0A4Y7SNS0</accession>
<gene>
    <name evidence="1" type="ORF">FA13DRAFT_1818410</name>
</gene>
<evidence type="ECO:0000313" key="1">
    <source>
        <dbReference type="EMBL" id="TEB23517.1"/>
    </source>
</evidence>
<comment type="caution">
    <text evidence="1">The sequence shown here is derived from an EMBL/GenBank/DDBJ whole genome shotgun (WGS) entry which is preliminary data.</text>
</comment>